<dbReference type="Proteomes" id="UP001221411">
    <property type="component" value="Unassembled WGS sequence"/>
</dbReference>
<reference evidence="1 2" key="1">
    <citation type="submission" date="2022-11" db="EMBL/GenBank/DDBJ databases">
        <title>Minimal conservation of predation-associated metabolite biosynthetic gene clusters underscores biosynthetic potential of Myxococcota including descriptions for ten novel species: Archangium lansinium sp. nov., Myxococcus landrumus sp. nov., Nannocystis bai.</title>
        <authorList>
            <person name="Ahearne A."/>
            <person name="Stevens C."/>
            <person name="Dowd S."/>
        </authorList>
    </citation>
    <scope>NUCLEOTIDE SEQUENCE [LARGE SCALE GENOMIC DNA]</scope>
    <source>
        <strain evidence="1 2">RJM3</strain>
    </source>
</reference>
<gene>
    <name evidence="1" type="ORF">POL67_17375</name>
</gene>
<name>A0ABT5EQT4_9BACT</name>
<accession>A0ABT5EQT4</accession>
<protein>
    <submittedName>
        <fullName evidence="1">Uncharacterized protein</fullName>
    </submittedName>
</protein>
<sequence length="65" mass="6782">MGGEVRFAVLDEDAKAPASLALSASGYYMSVGDGPWARVGADLSIRLGSVAPAADHEGYGQRERQ</sequence>
<proteinExistence type="predicted"/>
<evidence type="ECO:0000313" key="2">
    <source>
        <dbReference type="Proteomes" id="UP001221411"/>
    </source>
</evidence>
<comment type="caution">
    <text evidence="1">The sequence shown here is derived from an EMBL/GenBank/DDBJ whole genome shotgun (WGS) entry which is preliminary data.</text>
</comment>
<dbReference type="RefSeq" id="WP_271918488.1">
    <property type="nucleotide sequence ID" value="NZ_JAQNDO010000001.1"/>
</dbReference>
<keyword evidence="2" id="KW-1185">Reference proteome</keyword>
<dbReference type="EMBL" id="JAQNDO010000001">
    <property type="protein sequence ID" value="MDC0743125.1"/>
    <property type="molecule type" value="Genomic_DNA"/>
</dbReference>
<evidence type="ECO:0000313" key="1">
    <source>
        <dbReference type="EMBL" id="MDC0743125.1"/>
    </source>
</evidence>
<organism evidence="1 2">
    <name type="scientific">Polyangium mundeleinium</name>
    <dbReference type="NCBI Taxonomy" id="2995306"/>
    <lineage>
        <taxon>Bacteria</taxon>
        <taxon>Pseudomonadati</taxon>
        <taxon>Myxococcota</taxon>
        <taxon>Polyangia</taxon>
        <taxon>Polyangiales</taxon>
        <taxon>Polyangiaceae</taxon>
        <taxon>Polyangium</taxon>
    </lineage>
</organism>